<dbReference type="InterPro" id="IPR001611">
    <property type="entry name" value="Leu-rich_rpt"/>
</dbReference>
<keyword evidence="1" id="KW-0433">Leucine-rich repeat</keyword>
<evidence type="ECO:0000256" key="3">
    <source>
        <dbReference type="ARBA" id="ARBA00022737"/>
    </source>
</evidence>
<dbReference type="GeneID" id="101894530"/>
<keyword evidence="3" id="KW-0677">Repeat</keyword>
<dbReference type="VEuPathDB" id="VectorBase:MDOMA2_007470"/>
<feature type="transmembrane region" description="Helical" evidence="5">
    <location>
        <begin position="635"/>
        <end position="656"/>
    </location>
</feature>
<dbReference type="EnsemblMetazoa" id="MDOA005540-RA">
    <property type="protein sequence ID" value="MDOA005540-PA"/>
    <property type="gene ID" value="MDOA005540"/>
</dbReference>
<dbReference type="OrthoDB" id="26525at2759"/>
<dbReference type="RefSeq" id="XP_005177651.1">
    <property type="nucleotide sequence ID" value="XM_005177594.3"/>
</dbReference>
<dbReference type="PANTHER" id="PTHR24369">
    <property type="entry name" value="ANTIGEN BSP, PUTATIVE-RELATED"/>
    <property type="match status" value="1"/>
</dbReference>
<evidence type="ECO:0000256" key="5">
    <source>
        <dbReference type="SAM" id="Phobius"/>
    </source>
</evidence>
<dbReference type="STRING" id="7370.A0A1I8MJG1"/>
<gene>
    <name evidence="6" type="primary">101894530</name>
    <name evidence="8" type="synonym">LOC101894530</name>
</gene>
<evidence type="ECO:0000256" key="1">
    <source>
        <dbReference type="ARBA" id="ARBA00022614"/>
    </source>
</evidence>
<sequence length="826" mass="93593">MTFLSVNNTKESDKADTKKASTKGNTNGENCKKKNFCGLSENCVQACAWVLLTIGLCFIVVTFYLAINEKNNKSARNFDIASEDEENLLSASVIEPNYDFNSEENLLRFNHDSEWMDSPRNSRMIIENVFGPISDTLTGCEEKLCKIACSHDGNIHTSLFKTMKTTSCPSIDVLLMESQDFPDNTLTNSWIPTNLSVYEIIIRSGNLTRIRGNSFNAPMFMGTFLMSWFSLELDTVESGALLGLFKLRYLTIDSKIKRLEPAFFQPVQTTLTHLKFNAHLEMHGSRNLFDVGYMSKLEYLDLSFNNITGSLSRRMFQSTPNLKYLIMIDCKLEHIEEYAFANLSNKLIFLNLSKNRLVTLGTEIVKPILQNNLGAMISLSHNEWLCDCAMQGLANLYREQRNKFMEDVYCTAPRIFYGMPIDEVNYGEQNCEALSTTVSPVEELETSSMAPMTTPKINEYTPKIDFDNSEDEVDDSSDLATVFKMRCVNFESLDSTNSEVASSSIDISMERNLDLTGETDYFELPPPTHEFDLQLIEENNTVVVLVNEPGDLVIIWFSEQEEADFVTCNGRNVDYECMRYAQPQLVVGPLVENTTYTFCLVPPYQNAISPFNCMPLHVPHKRQENIWISQDNKQFTIGMLCLIFLVSTIMGALVAYCGIKTYPDLLEGSKNVLVVKKPDKSCYVSTISEKEYIKQNSLKKRKNCNNNEKKDSLTKEVLRKKSSIKLPLPAIPPESPPPSFQMSVQNLPQSLIPNSSCVDDPFSSDFHCREENYETPRSCENEYTLEQRSAPNHYAMSPASPPPLPKRNSNLSETSTLVLQRSSKEM</sequence>
<evidence type="ECO:0000313" key="6">
    <source>
        <dbReference type="EnsemblMetazoa" id="MDOA005540-PA"/>
    </source>
</evidence>
<organism evidence="6">
    <name type="scientific">Musca domestica</name>
    <name type="common">House fly</name>
    <dbReference type="NCBI Taxonomy" id="7370"/>
    <lineage>
        <taxon>Eukaryota</taxon>
        <taxon>Metazoa</taxon>
        <taxon>Ecdysozoa</taxon>
        <taxon>Arthropoda</taxon>
        <taxon>Hexapoda</taxon>
        <taxon>Insecta</taxon>
        <taxon>Pterygota</taxon>
        <taxon>Neoptera</taxon>
        <taxon>Endopterygota</taxon>
        <taxon>Diptera</taxon>
        <taxon>Brachycera</taxon>
        <taxon>Muscomorpha</taxon>
        <taxon>Muscoidea</taxon>
        <taxon>Muscidae</taxon>
        <taxon>Musca</taxon>
    </lineage>
</organism>
<keyword evidence="7" id="KW-1185">Reference proteome</keyword>
<keyword evidence="5" id="KW-0472">Membrane</keyword>
<dbReference type="VEuPathDB" id="VectorBase:MDOA005540"/>
<reference evidence="6" key="1">
    <citation type="submission" date="2020-05" db="UniProtKB">
        <authorList>
            <consortium name="EnsemblMetazoa"/>
        </authorList>
    </citation>
    <scope>IDENTIFICATION</scope>
    <source>
        <strain evidence="6">Aabys</strain>
    </source>
</reference>
<evidence type="ECO:0000256" key="4">
    <source>
        <dbReference type="SAM" id="MobiDB-lite"/>
    </source>
</evidence>
<keyword evidence="5" id="KW-0812">Transmembrane</keyword>
<dbReference type="InterPro" id="IPR032675">
    <property type="entry name" value="LRR_dom_sf"/>
</dbReference>
<dbReference type="SUPFAM" id="SSF52058">
    <property type="entry name" value="L domain-like"/>
    <property type="match status" value="1"/>
</dbReference>
<feature type="transmembrane region" description="Helical" evidence="5">
    <location>
        <begin position="48"/>
        <end position="67"/>
    </location>
</feature>
<dbReference type="KEGG" id="mde:101894530"/>
<keyword evidence="2" id="KW-0732">Signal</keyword>
<dbReference type="GO" id="GO:0005886">
    <property type="term" value="C:plasma membrane"/>
    <property type="evidence" value="ECO:0007669"/>
    <property type="project" value="TreeGrafter"/>
</dbReference>
<proteinExistence type="predicted"/>
<accession>A0A1I8MJG1</accession>
<dbReference type="InterPro" id="IPR050541">
    <property type="entry name" value="LRR_TM_domain-containing"/>
</dbReference>
<feature type="region of interest" description="Disordered" evidence="4">
    <location>
        <begin position="1"/>
        <end position="25"/>
    </location>
</feature>
<keyword evidence="5" id="KW-1133">Transmembrane helix</keyword>
<evidence type="ECO:0000256" key="2">
    <source>
        <dbReference type="ARBA" id="ARBA00022729"/>
    </source>
</evidence>
<evidence type="ECO:0000313" key="7">
    <source>
        <dbReference type="Proteomes" id="UP001652621"/>
    </source>
</evidence>
<dbReference type="Proteomes" id="UP001652621">
    <property type="component" value="Unplaced"/>
</dbReference>
<reference evidence="8" key="2">
    <citation type="submission" date="2025-04" db="UniProtKB">
        <authorList>
            <consortium name="RefSeq"/>
        </authorList>
    </citation>
    <scope>IDENTIFICATION</scope>
    <source>
        <strain evidence="8">Aabys</strain>
    </source>
</reference>
<feature type="compositionally biased region" description="Polar residues" evidence="4">
    <location>
        <begin position="807"/>
        <end position="826"/>
    </location>
</feature>
<dbReference type="Gene3D" id="3.80.10.10">
    <property type="entry name" value="Ribonuclease Inhibitor"/>
    <property type="match status" value="1"/>
</dbReference>
<name>A0A1I8MJG1_MUSDO</name>
<dbReference type="AlphaFoldDB" id="A0A1I8MJG1"/>
<dbReference type="eggNOG" id="KOG0619">
    <property type="taxonomic scope" value="Eukaryota"/>
</dbReference>
<dbReference type="PANTHER" id="PTHR24369:SF210">
    <property type="entry name" value="CHAOPTIN-RELATED"/>
    <property type="match status" value="1"/>
</dbReference>
<evidence type="ECO:0000313" key="8">
    <source>
        <dbReference type="RefSeq" id="XP_005177651.1"/>
    </source>
</evidence>
<dbReference type="Pfam" id="PF00560">
    <property type="entry name" value="LRR_1"/>
    <property type="match status" value="1"/>
</dbReference>
<feature type="region of interest" description="Disordered" evidence="4">
    <location>
        <begin position="785"/>
        <end position="826"/>
    </location>
</feature>
<protein>
    <submittedName>
        <fullName evidence="8">Uncharacterized protein LOC101894530</fullName>
    </submittedName>
</protein>
<feature type="compositionally biased region" description="Basic and acidic residues" evidence="4">
    <location>
        <begin position="10"/>
        <end position="19"/>
    </location>
</feature>